<gene>
    <name evidence="1" type="ORF">RCOM_0283750</name>
</gene>
<keyword evidence="2" id="KW-1185">Reference proteome</keyword>
<evidence type="ECO:0000313" key="1">
    <source>
        <dbReference type="EMBL" id="EEF29092.1"/>
    </source>
</evidence>
<accession>B9T4X9</accession>
<dbReference type="Proteomes" id="UP000008311">
    <property type="component" value="Unassembled WGS sequence"/>
</dbReference>
<evidence type="ECO:0000313" key="2">
    <source>
        <dbReference type="Proteomes" id="UP000008311"/>
    </source>
</evidence>
<sequence length="188" mass="22028">MAVAENTRLQEMKKFEESLTDMVKGMLQEHMKNSKNLLGRNMLKLSRDNLEREFTRTRWLTLRATHKLDNCKSTLKCLMFYHISCFLCGLKGEICIPLRMFGPKTLQKAYTLARLQESYLTATRTKKSYYNKTFLPSSSTQAINQTKPALPLLLPIPRTRRLKDAEINNKRAKNLCFWCDDKFHRSPM</sequence>
<protein>
    <submittedName>
        <fullName evidence="1">Uncharacterized protein</fullName>
    </submittedName>
</protein>
<reference evidence="2" key="1">
    <citation type="journal article" date="2010" name="Nat. Biotechnol.">
        <title>Draft genome sequence of the oilseed species Ricinus communis.</title>
        <authorList>
            <person name="Chan A.P."/>
            <person name="Crabtree J."/>
            <person name="Zhao Q."/>
            <person name="Lorenzi H."/>
            <person name="Orvis J."/>
            <person name="Puiu D."/>
            <person name="Melake-Berhan A."/>
            <person name="Jones K.M."/>
            <person name="Redman J."/>
            <person name="Chen G."/>
            <person name="Cahoon E.B."/>
            <person name="Gedil M."/>
            <person name="Stanke M."/>
            <person name="Haas B.J."/>
            <person name="Wortman J.R."/>
            <person name="Fraser-Liggett C.M."/>
            <person name="Ravel J."/>
            <person name="Rabinowicz P.D."/>
        </authorList>
    </citation>
    <scope>NUCLEOTIDE SEQUENCE [LARGE SCALE GENOMIC DNA]</scope>
    <source>
        <strain evidence="2">cv. Hale</strain>
    </source>
</reference>
<organism evidence="1 2">
    <name type="scientific">Ricinus communis</name>
    <name type="common">Castor bean</name>
    <dbReference type="NCBI Taxonomy" id="3988"/>
    <lineage>
        <taxon>Eukaryota</taxon>
        <taxon>Viridiplantae</taxon>
        <taxon>Streptophyta</taxon>
        <taxon>Embryophyta</taxon>
        <taxon>Tracheophyta</taxon>
        <taxon>Spermatophyta</taxon>
        <taxon>Magnoliopsida</taxon>
        <taxon>eudicotyledons</taxon>
        <taxon>Gunneridae</taxon>
        <taxon>Pentapetalae</taxon>
        <taxon>rosids</taxon>
        <taxon>fabids</taxon>
        <taxon>Malpighiales</taxon>
        <taxon>Euphorbiaceae</taxon>
        <taxon>Acalyphoideae</taxon>
        <taxon>Acalypheae</taxon>
        <taxon>Ricinus</taxon>
    </lineage>
</organism>
<name>B9T4X9_RICCO</name>
<dbReference type="EMBL" id="EQ974496">
    <property type="protein sequence ID" value="EEF29092.1"/>
    <property type="molecule type" value="Genomic_DNA"/>
</dbReference>
<dbReference type="AlphaFoldDB" id="B9T4X9"/>
<dbReference type="InParanoid" id="B9T4X9"/>
<proteinExistence type="predicted"/>